<dbReference type="PANTHER" id="PTHR30349">
    <property type="entry name" value="PHAGE INTEGRASE-RELATED"/>
    <property type="match status" value="1"/>
</dbReference>
<dbReference type="GO" id="GO:0003677">
    <property type="term" value="F:DNA binding"/>
    <property type="evidence" value="ECO:0007669"/>
    <property type="project" value="InterPro"/>
</dbReference>
<feature type="domain" description="Tyr recombinase" evidence="2">
    <location>
        <begin position="1"/>
        <end position="184"/>
    </location>
</feature>
<dbReference type="Gene3D" id="1.10.443.10">
    <property type="entry name" value="Intergrase catalytic core"/>
    <property type="match status" value="1"/>
</dbReference>
<keyword evidence="4" id="KW-1185">Reference proteome</keyword>
<accession>A0A1X7LYC0</accession>
<dbReference type="Proteomes" id="UP000193834">
    <property type="component" value="Unassembled WGS sequence"/>
</dbReference>
<evidence type="ECO:0000259" key="2">
    <source>
        <dbReference type="PROSITE" id="PS51898"/>
    </source>
</evidence>
<keyword evidence="1" id="KW-0233">DNA recombination</keyword>
<protein>
    <submittedName>
        <fullName evidence="3">Phage integrase family protein</fullName>
    </submittedName>
</protein>
<dbReference type="InterPro" id="IPR013762">
    <property type="entry name" value="Integrase-like_cat_sf"/>
</dbReference>
<dbReference type="GO" id="GO:0006310">
    <property type="term" value="P:DNA recombination"/>
    <property type="evidence" value="ECO:0007669"/>
    <property type="project" value="UniProtKB-KW"/>
</dbReference>
<organism evidence="3 4">
    <name type="scientific">Paenibacillus aquistagni</name>
    <dbReference type="NCBI Taxonomy" id="1852522"/>
    <lineage>
        <taxon>Bacteria</taxon>
        <taxon>Bacillati</taxon>
        <taxon>Bacillota</taxon>
        <taxon>Bacilli</taxon>
        <taxon>Bacillales</taxon>
        <taxon>Paenibacillaceae</taxon>
        <taxon>Paenibacillus</taxon>
    </lineage>
</organism>
<dbReference type="OrthoDB" id="9788852at2"/>
<dbReference type="InterPro" id="IPR050090">
    <property type="entry name" value="Tyrosine_recombinase_XerCD"/>
</dbReference>
<dbReference type="AlphaFoldDB" id="A0A1X7LYC0"/>
<gene>
    <name evidence="3" type="ORF">SAMN06295960_4657</name>
</gene>
<reference evidence="3 4" key="1">
    <citation type="submission" date="2017-04" db="EMBL/GenBank/DDBJ databases">
        <authorList>
            <person name="Afonso C.L."/>
            <person name="Miller P.J."/>
            <person name="Scott M.A."/>
            <person name="Spackman E."/>
            <person name="Goraichik I."/>
            <person name="Dimitrov K.M."/>
            <person name="Suarez D.L."/>
            <person name="Swayne D.E."/>
        </authorList>
    </citation>
    <scope>NUCLEOTIDE SEQUENCE [LARGE SCALE GENOMIC DNA]</scope>
    <source>
        <strain evidence="3 4">11</strain>
    </source>
</reference>
<dbReference type="InterPro" id="IPR002104">
    <property type="entry name" value="Integrase_catalytic"/>
</dbReference>
<evidence type="ECO:0000313" key="3">
    <source>
        <dbReference type="EMBL" id="SMG58273.1"/>
    </source>
</evidence>
<dbReference type="SUPFAM" id="SSF56349">
    <property type="entry name" value="DNA breaking-rejoining enzymes"/>
    <property type="match status" value="1"/>
</dbReference>
<proteinExistence type="predicted"/>
<name>A0A1X7LYC0_9BACL</name>
<dbReference type="GO" id="GO:0015074">
    <property type="term" value="P:DNA integration"/>
    <property type="evidence" value="ECO:0007669"/>
    <property type="project" value="InterPro"/>
</dbReference>
<dbReference type="RefSeq" id="WP_085498545.1">
    <property type="nucleotide sequence ID" value="NZ_FXAZ01000009.1"/>
</dbReference>
<dbReference type="InterPro" id="IPR011010">
    <property type="entry name" value="DNA_brk_join_enz"/>
</dbReference>
<sequence length="194" mass="22461">MKFVQPIRDVRVIEGLKQYFWNQSVRNFLFFCLGIYSGLRVTDLLSLTAGAVRNKTHITIREGKTGKIKKFIIHPDIKDVLEQYIADMNDDEYLFASRQKKTISGEVGSPIHRSTAYKMLNTAAKEFNLTEIGCHTMRKTWGYHLYMQDPTNIALLMHMFNHSTQAITLMYLGLTQDAMDKAVLRLSYSKKRIM</sequence>
<dbReference type="Pfam" id="PF00589">
    <property type="entry name" value="Phage_integrase"/>
    <property type="match status" value="1"/>
</dbReference>
<dbReference type="STRING" id="1852522.SAMN06295960_4657"/>
<dbReference type="PROSITE" id="PS51898">
    <property type="entry name" value="TYR_RECOMBINASE"/>
    <property type="match status" value="1"/>
</dbReference>
<evidence type="ECO:0000256" key="1">
    <source>
        <dbReference type="ARBA" id="ARBA00023172"/>
    </source>
</evidence>
<dbReference type="PANTHER" id="PTHR30349:SF82">
    <property type="entry name" value="INTEGRASE_RECOMBINASE YOEC-RELATED"/>
    <property type="match status" value="1"/>
</dbReference>
<evidence type="ECO:0000313" key="4">
    <source>
        <dbReference type="Proteomes" id="UP000193834"/>
    </source>
</evidence>
<dbReference type="EMBL" id="FXAZ01000009">
    <property type="protein sequence ID" value="SMG58273.1"/>
    <property type="molecule type" value="Genomic_DNA"/>
</dbReference>